<evidence type="ECO:0000256" key="1">
    <source>
        <dbReference type="SAM" id="MobiDB-lite"/>
    </source>
</evidence>
<sequence length="102" mass="10848">MVCALAGAMVSMARATPAAIADSRPTESRPTESRPTGSRFARSAESRSRNDMAHSLGMVHWGAGPGGHAPLFTKPAIAPDRLGRIHILYNVYAISICLLEFA</sequence>
<gene>
    <name evidence="2" type="ORF">DS837_30890</name>
</gene>
<feature type="region of interest" description="Disordered" evidence="1">
    <location>
        <begin position="18"/>
        <end position="50"/>
    </location>
</feature>
<evidence type="ECO:0000313" key="3">
    <source>
        <dbReference type="Proteomes" id="UP000476837"/>
    </source>
</evidence>
<name>A0A6L3ARC0_AZOBR</name>
<dbReference type="AlphaFoldDB" id="A0A6L3ARC0"/>
<reference evidence="2 3" key="1">
    <citation type="submission" date="2018-07" db="EMBL/GenBank/DDBJ databases">
        <title>Genome sequence of Roseomonas fauriae ATCC 49958.</title>
        <authorList>
            <person name="Sant'Anna F.H."/>
            <person name="Baldani J.I."/>
            <person name="Zilli J.E."/>
            <person name="Reis V.M."/>
            <person name="Hartmann A."/>
            <person name="Cruz L."/>
            <person name="de Souza E.M."/>
            <person name="de Oliveira Pedrosa F."/>
            <person name="Passaglia L.M.P."/>
        </authorList>
    </citation>
    <scope>NUCLEOTIDE SEQUENCE [LARGE SCALE GENOMIC DNA]</scope>
    <source>
        <strain evidence="2 3">ATCC 49958</strain>
    </source>
</reference>
<proteinExistence type="predicted"/>
<accession>A0A6L3ARC0</accession>
<dbReference type="EMBL" id="QOKV01000046">
    <property type="protein sequence ID" value="KAA0676398.1"/>
    <property type="molecule type" value="Genomic_DNA"/>
</dbReference>
<protein>
    <submittedName>
        <fullName evidence="2">Uncharacterized protein</fullName>
    </submittedName>
</protein>
<organism evidence="2 3">
    <name type="scientific">Azospirillum brasilense</name>
    <dbReference type="NCBI Taxonomy" id="192"/>
    <lineage>
        <taxon>Bacteria</taxon>
        <taxon>Pseudomonadati</taxon>
        <taxon>Pseudomonadota</taxon>
        <taxon>Alphaproteobacteria</taxon>
        <taxon>Rhodospirillales</taxon>
        <taxon>Azospirillaceae</taxon>
        <taxon>Azospirillum</taxon>
    </lineage>
</organism>
<dbReference type="Proteomes" id="UP000476837">
    <property type="component" value="Unassembled WGS sequence"/>
</dbReference>
<comment type="caution">
    <text evidence="2">The sequence shown here is derived from an EMBL/GenBank/DDBJ whole genome shotgun (WGS) entry which is preliminary data.</text>
</comment>
<evidence type="ECO:0000313" key="2">
    <source>
        <dbReference type="EMBL" id="KAA0676398.1"/>
    </source>
</evidence>